<dbReference type="InterPro" id="IPR037171">
    <property type="entry name" value="NagB/RpiA_transferase-like"/>
</dbReference>
<keyword evidence="3" id="KW-0028">Amino-acid biosynthesis</keyword>
<dbReference type="RefSeq" id="WP_091383512.1">
    <property type="nucleotide sequence ID" value="NZ_FNDV01000007.1"/>
</dbReference>
<dbReference type="PANTHER" id="PTHR43475:SF1">
    <property type="entry name" value="METHYLTHIORIBOSE-1-PHOSPHATE ISOMERASE"/>
    <property type="match status" value="1"/>
</dbReference>
<evidence type="ECO:0000256" key="1">
    <source>
        <dbReference type="ARBA" id="ARBA00023235"/>
    </source>
</evidence>
<dbReference type="GO" id="GO:0019509">
    <property type="term" value="P:L-methionine salvage from methylthioadenosine"/>
    <property type="evidence" value="ECO:0007669"/>
    <property type="project" value="UniProtKB-UniRule"/>
</dbReference>
<dbReference type="HAMAP" id="MF_01678">
    <property type="entry name" value="Salvage_MtnA"/>
    <property type="match status" value="1"/>
</dbReference>
<accession>A0A1H0W476</accession>
<dbReference type="InterPro" id="IPR005251">
    <property type="entry name" value="IF-M1Pi"/>
</dbReference>
<comment type="function">
    <text evidence="3">Catalyzes the interconversion of methylthioribose-1-phosphate (MTR-1-P) into methylthioribulose-1-phosphate (MTRu-1-P).</text>
</comment>
<feature type="binding site" evidence="3">
    <location>
        <position position="191"/>
    </location>
    <ligand>
        <name>substrate</name>
    </ligand>
</feature>
<dbReference type="NCBIfam" id="TIGR00524">
    <property type="entry name" value="eIF-2B_rel"/>
    <property type="match status" value="1"/>
</dbReference>
<evidence type="ECO:0000256" key="2">
    <source>
        <dbReference type="ARBA" id="ARBA00052401"/>
    </source>
</evidence>
<dbReference type="Gene3D" id="1.20.120.420">
    <property type="entry name" value="translation initiation factor eif-2b, domain 1"/>
    <property type="match status" value="1"/>
</dbReference>
<dbReference type="EC" id="5.3.1.23" evidence="3"/>
<comment type="catalytic activity">
    <reaction evidence="2 3">
        <text>5-(methylsulfanyl)-alpha-D-ribose 1-phosphate = 5-(methylsulfanyl)-D-ribulose 1-phosphate</text>
        <dbReference type="Rhea" id="RHEA:19989"/>
        <dbReference type="ChEBI" id="CHEBI:58533"/>
        <dbReference type="ChEBI" id="CHEBI:58548"/>
        <dbReference type="EC" id="5.3.1.23"/>
    </reaction>
</comment>
<dbReference type="Gene3D" id="3.40.50.10470">
    <property type="entry name" value="Translation initiation factor eif-2b, domain 2"/>
    <property type="match status" value="1"/>
</dbReference>
<feature type="binding site" evidence="3">
    <location>
        <begin position="242"/>
        <end position="243"/>
    </location>
    <ligand>
        <name>substrate</name>
    </ligand>
</feature>
<dbReference type="GO" id="GO:0046523">
    <property type="term" value="F:S-methyl-5-thioribose-1-phosphate isomerase activity"/>
    <property type="evidence" value="ECO:0007669"/>
    <property type="project" value="UniProtKB-UniRule"/>
</dbReference>
<name>A0A1H0W476_9PSEU</name>
<dbReference type="NCBIfam" id="NF004326">
    <property type="entry name" value="PRK05720.1"/>
    <property type="match status" value="1"/>
</dbReference>
<evidence type="ECO:0000256" key="3">
    <source>
        <dbReference type="HAMAP-Rule" id="MF_01678"/>
    </source>
</evidence>
<evidence type="ECO:0000313" key="5">
    <source>
        <dbReference type="Proteomes" id="UP000199651"/>
    </source>
</evidence>
<dbReference type="AlphaFoldDB" id="A0A1H0W476"/>
<feature type="site" description="Transition state stabilizer" evidence="3">
    <location>
        <position position="152"/>
    </location>
</feature>
<organism evidence="4 5">
    <name type="scientific">Actinokineospora alba</name>
    <dbReference type="NCBI Taxonomy" id="504798"/>
    <lineage>
        <taxon>Bacteria</taxon>
        <taxon>Bacillati</taxon>
        <taxon>Actinomycetota</taxon>
        <taxon>Actinomycetes</taxon>
        <taxon>Pseudonocardiales</taxon>
        <taxon>Pseudonocardiaceae</taxon>
        <taxon>Actinokineospora</taxon>
    </lineage>
</organism>
<dbReference type="STRING" id="504798.SAMN05421871_10782"/>
<protein>
    <recommendedName>
        <fullName evidence="3">Methylthioribose-1-phosphate isomerase</fullName>
        <shortName evidence="3">M1Pi</shortName>
        <shortName evidence="3">MTR-1-P isomerase</shortName>
        <ecNumber evidence="3">5.3.1.23</ecNumber>
    </recommendedName>
    <alternativeName>
        <fullName evidence="3">S-methyl-5-thioribose-1-phosphate isomerase</fullName>
    </alternativeName>
</protein>
<dbReference type="NCBIfam" id="TIGR00512">
    <property type="entry name" value="salvage_mtnA"/>
    <property type="match status" value="1"/>
</dbReference>
<gene>
    <name evidence="3" type="primary">mtnA</name>
    <name evidence="4" type="ORF">SAMN05192558_11782</name>
</gene>
<dbReference type="FunFam" id="1.20.120.420:FF:000003">
    <property type="entry name" value="Methylthioribose-1-phosphate isomerase"/>
    <property type="match status" value="1"/>
</dbReference>
<dbReference type="Pfam" id="PF01008">
    <property type="entry name" value="IF-2B"/>
    <property type="match status" value="1"/>
</dbReference>
<keyword evidence="5" id="KW-1185">Reference proteome</keyword>
<feature type="active site" description="Proton donor" evidence="3">
    <location>
        <position position="232"/>
    </location>
</feature>
<dbReference type="PANTHER" id="PTHR43475">
    <property type="entry name" value="METHYLTHIORIBOSE-1-PHOSPHATE ISOMERASE"/>
    <property type="match status" value="1"/>
</dbReference>
<dbReference type="InterPro" id="IPR000649">
    <property type="entry name" value="IF-2B-related"/>
</dbReference>
<evidence type="ECO:0000313" key="4">
    <source>
        <dbReference type="EMBL" id="SDP85285.1"/>
    </source>
</evidence>
<dbReference type="EMBL" id="FNJB01000017">
    <property type="protein sequence ID" value="SDP85285.1"/>
    <property type="molecule type" value="Genomic_DNA"/>
</dbReference>
<dbReference type="InterPro" id="IPR027363">
    <property type="entry name" value="M1Pi_N"/>
</dbReference>
<proteinExistence type="inferred from homology"/>
<dbReference type="FunFam" id="3.40.50.10470:FF:000006">
    <property type="entry name" value="Methylthioribose-1-phosphate isomerase"/>
    <property type="match status" value="1"/>
</dbReference>
<dbReference type="InterPro" id="IPR011559">
    <property type="entry name" value="Initiation_fac_2B_a/b/d"/>
</dbReference>
<reference evidence="5" key="1">
    <citation type="submission" date="2016-10" db="EMBL/GenBank/DDBJ databases">
        <authorList>
            <person name="Varghese N."/>
            <person name="Submissions S."/>
        </authorList>
    </citation>
    <scope>NUCLEOTIDE SEQUENCE [LARGE SCALE GENOMIC DNA]</scope>
    <source>
        <strain evidence="5">IBRC-M 10655</strain>
    </source>
</reference>
<comment type="similarity">
    <text evidence="3">Belongs to the EIF-2B alpha/beta/delta subunits family. MtnA subfamily.</text>
</comment>
<sequence>MARSLAWEDGSVVAVDQCALPHDYRELRLRTVDEVIDAIKRLAIRGAPAIGVAGALAVAISAELHTVDGRCDLDAVLADARRIADARPTAVNLSWAVDRVLTRLDGGAAAVLAEALAILAEDEDRNRAAAANAAALVLRLCERRPLRLLTHCNTGRLATVAWGTALGTIRALAEAGHVEEVLFGETRPLLQGARLTAWELAEAGIAHRLCVDSAGPAALAAGMVDCVLVGADRVCANGDVANKIGTYSLALAARRASVPFVVVAPVSTLDPTLATGADIEIEQRSADEVTAFGGVAVAPAGTAVFNPAFDVTPTDLITAVVTEQGVFG</sequence>
<feature type="binding site" evidence="3">
    <location>
        <begin position="45"/>
        <end position="47"/>
    </location>
    <ligand>
        <name>substrate</name>
    </ligand>
</feature>
<feature type="binding site" evidence="3">
    <location>
        <position position="87"/>
    </location>
    <ligand>
        <name>substrate</name>
    </ligand>
</feature>
<dbReference type="OrthoDB" id="9803436at2"/>
<dbReference type="InterPro" id="IPR042529">
    <property type="entry name" value="IF_2B-like_C"/>
</dbReference>
<dbReference type="Proteomes" id="UP000199651">
    <property type="component" value="Unassembled WGS sequence"/>
</dbReference>
<keyword evidence="3" id="KW-0486">Methionine biosynthesis</keyword>
<dbReference type="SUPFAM" id="SSF100950">
    <property type="entry name" value="NagB/RpiA/CoA transferase-like"/>
    <property type="match status" value="1"/>
</dbReference>
<keyword evidence="1 3" id="KW-0413">Isomerase</keyword>
<dbReference type="UniPathway" id="UPA00904">
    <property type="reaction ID" value="UER00874"/>
</dbReference>
<comment type="pathway">
    <text evidence="3">Amino-acid biosynthesis; L-methionine biosynthesis via salvage pathway; L-methionine from S-methyl-5-thio-alpha-D-ribose 1-phosphate: step 1/6.</text>
</comment>